<reference evidence="3" key="1">
    <citation type="journal article" date="2015" name="Nature">
        <title>Complex archaea that bridge the gap between prokaryotes and eukaryotes.</title>
        <authorList>
            <person name="Spang A."/>
            <person name="Saw J.H."/>
            <person name="Jorgensen S.L."/>
            <person name="Zaremba-Niedzwiedzka K."/>
            <person name="Martijn J."/>
            <person name="Lind A.E."/>
            <person name="van Eijk R."/>
            <person name="Schleper C."/>
            <person name="Guy L."/>
            <person name="Ettema T.J."/>
        </authorList>
    </citation>
    <scope>NUCLEOTIDE SEQUENCE</scope>
</reference>
<dbReference type="EMBL" id="LAZR01000034">
    <property type="protein sequence ID" value="KKO01609.1"/>
    <property type="molecule type" value="Genomic_DNA"/>
</dbReference>
<dbReference type="Gene3D" id="3.40.50.1820">
    <property type="entry name" value="alpha/beta hydrolase"/>
    <property type="match status" value="1"/>
</dbReference>
<protein>
    <recommendedName>
        <fullName evidence="2">AB hydrolase-1 domain-containing protein</fullName>
    </recommendedName>
</protein>
<accession>A0A0F9YAF1</accession>
<dbReference type="AlphaFoldDB" id="A0A0F9YAF1"/>
<dbReference type="Pfam" id="PF00561">
    <property type="entry name" value="Abhydrolase_1"/>
    <property type="match status" value="1"/>
</dbReference>
<organism evidence="3">
    <name type="scientific">marine sediment metagenome</name>
    <dbReference type="NCBI Taxonomy" id="412755"/>
    <lineage>
        <taxon>unclassified sequences</taxon>
        <taxon>metagenomes</taxon>
        <taxon>ecological metagenomes</taxon>
    </lineage>
</organism>
<evidence type="ECO:0000259" key="2">
    <source>
        <dbReference type="Pfam" id="PF00561"/>
    </source>
</evidence>
<feature type="domain" description="AB hydrolase-1" evidence="2">
    <location>
        <begin position="23"/>
        <end position="251"/>
    </location>
</feature>
<comment type="caution">
    <text evidence="3">The sequence shown here is derived from an EMBL/GenBank/DDBJ whole genome shotgun (WGS) entry which is preliminary data.</text>
</comment>
<evidence type="ECO:0000313" key="3">
    <source>
        <dbReference type="EMBL" id="KKO01609.1"/>
    </source>
</evidence>
<proteinExistence type="predicted"/>
<dbReference type="PANTHER" id="PTHR43798">
    <property type="entry name" value="MONOACYLGLYCEROL LIPASE"/>
    <property type="match status" value="1"/>
</dbReference>
<dbReference type="InterPro" id="IPR029058">
    <property type="entry name" value="AB_hydrolase_fold"/>
</dbReference>
<dbReference type="InterPro" id="IPR050266">
    <property type="entry name" value="AB_hydrolase_sf"/>
</dbReference>
<dbReference type="GO" id="GO:0016020">
    <property type="term" value="C:membrane"/>
    <property type="evidence" value="ECO:0007669"/>
    <property type="project" value="TreeGrafter"/>
</dbReference>
<dbReference type="PANTHER" id="PTHR43798:SF31">
    <property type="entry name" value="AB HYDROLASE SUPERFAMILY PROTEIN YCLE"/>
    <property type="match status" value="1"/>
</dbReference>
<name>A0A0F9YAF1_9ZZZZ</name>
<evidence type="ECO:0000256" key="1">
    <source>
        <dbReference type="ARBA" id="ARBA00022801"/>
    </source>
</evidence>
<dbReference type="InterPro" id="IPR000073">
    <property type="entry name" value="AB_hydrolase_1"/>
</dbReference>
<sequence>MPMIELNGVEIAYQDTGPHGAQAILLAHSLFFDHRMFEHQVERFSEHYRVIAYDQRSHGFTSNPKNAEYGMDALTEDAAELIKSLELGPVHMVGNSMGGFVALRLGARYPELVRSVTTVGSSADKEHNTEQYRPLVQALKDHGTGAVMDQLMYTMFGDTTLAAESQATLRSTWRSRMGALPHEIGAAAEAVVERQSVVDELHLIKAPVLAIAGEEDHAYSIDLSEQIAEGVQNGQCIVIKAAGHSASLEAPEPVNTALQAHFKRAEAADR</sequence>
<dbReference type="PRINTS" id="PR00111">
    <property type="entry name" value="ABHYDROLASE"/>
</dbReference>
<keyword evidence="1" id="KW-0378">Hydrolase</keyword>
<gene>
    <name evidence="3" type="ORF">LCGC14_0114160</name>
</gene>
<dbReference type="SUPFAM" id="SSF53474">
    <property type="entry name" value="alpha/beta-Hydrolases"/>
    <property type="match status" value="1"/>
</dbReference>
<dbReference type="GO" id="GO:0016787">
    <property type="term" value="F:hydrolase activity"/>
    <property type="evidence" value="ECO:0007669"/>
    <property type="project" value="UniProtKB-KW"/>
</dbReference>